<keyword evidence="5 11" id="KW-1133">Transmembrane helix</keyword>
<comment type="caution">
    <text evidence="13">The sequence shown here is derived from an EMBL/GenBank/DDBJ whole genome shotgun (WGS) entry which is preliminary data.</text>
</comment>
<feature type="transmembrane region" description="Helical" evidence="11">
    <location>
        <begin position="364"/>
        <end position="384"/>
    </location>
</feature>
<accession>A0ABP9QGK4</accession>
<comment type="similarity">
    <text evidence="2">Belongs to the VKOR family.</text>
</comment>
<comment type="subcellular location">
    <subcellularLocation>
        <location evidence="1">Membrane</location>
        <topology evidence="1">Multi-pass membrane protein</topology>
    </subcellularLocation>
</comment>
<evidence type="ECO:0000256" key="6">
    <source>
        <dbReference type="ARBA" id="ARBA00023002"/>
    </source>
</evidence>
<dbReference type="EMBL" id="BAABJP010000024">
    <property type="protein sequence ID" value="GAA5161557.1"/>
    <property type="molecule type" value="Genomic_DNA"/>
</dbReference>
<sequence>MNLDDHGGVRVRPEPRGRARRVGAFRPDLPIPRRTPPRAAEGVSEGGASPWLGWLLALGGGLGLLTALVRGAEKIGLFGGPPPVTDPMSSLNPLIGIAGFALVTAVGMILTAGVALPRRLWLGLQATITVGVVFTHWLIFRNLYLLDAFCTYCLIACALMVPLFWGTTVHTVNRGWLPVPAPFHGIARALTENHRTVLAAWYLLIAALLYSDSDWYERNPPGDGALAAVALICGATVMGAWLANRYADRMGLWLSLASAMMMVTALTDIVPDVWHDAEESGLALWIPALAMAFGFLVITYFTRGSCGHGHGDDPRDDHRPAAGRHRLIKATATPAAFGGVGAAAALTVHRVIEGTTLALTPSAAVIAALAVHSASEGLALAALLRESRERVAPWLVISVAGPVAGIIAATVSPLPETLVPVLLAVVGGVLLRTAIVGVKLAAAKRRAGELRDWHIAVAAVSATAFGALMLFAH</sequence>
<evidence type="ECO:0000256" key="3">
    <source>
        <dbReference type="ARBA" id="ARBA00022692"/>
    </source>
</evidence>
<evidence type="ECO:0000256" key="7">
    <source>
        <dbReference type="ARBA" id="ARBA00023136"/>
    </source>
</evidence>
<feature type="transmembrane region" description="Helical" evidence="11">
    <location>
        <begin position="120"/>
        <end position="139"/>
    </location>
</feature>
<feature type="transmembrane region" description="Helical" evidence="11">
    <location>
        <begin position="91"/>
        <end position="113"/>
    </location>
</feature>
<feature type="region of interest" description="Disordered" evidence="10">
    <location>
        <begin position="1"/>
        <end position="44"/>
    </location>
</feature>
<feature type="transmembrane region" description="Helical" evidence="11">
    <location>
        <begin position="145"/>
        <end position="165"/>
    </location>
</feature>
<evidence type="ECO:0000256" key="1">
    <source>
        <dbReference type="ARBA" id="ARBA00004141"/>
    </source>
</evidence>
<feature type="transmembrane region" description="Helical" evidence="11">
    <location>
        <begin position="282"/>
        <end position="301"/>
    </location>
</feature>
<feature type="compositionally biased region" description="Basic and acidic residues" evidence="10">
    <location>
        <begin position="1"/>
        <end position="17"/>
    </location>
</feature>
<organism evidence="13 14">
    <name type="scientific">Pseudonocardia eucalypti</name>
    <dbReference type="NCBI Taxonomy" id="648755"/>
    <lineage>
        <taxon>Bacteria</taxon>
        <taxon>Bacillati</taxon>
        <taxon>Actinomycetota</taxon>
        <taxon>Actinomycetes</taxon>
        <taxon>Pseudonocardiales</taxon>
        <taxon>Pseudonocardiaceae</taxon>
        <taxon>Pseudonocardia</taxon>
    </lineage>
</organism>
<dbReference type="Pfam" id="PF07884">
    <property type="entry name" value="VKOR"/>
    <property type="match status" value="1"/>
</dbReference>
<keyword evidence="4" id="KW-0874">Quinone</keyword>
<name>A0ABP9QGK4_9PSEU</name>
<proteinExistence type="inferred from homology"/>
<gene>
    <name evidence="13" type="ORF">GCM10023321_45940</name>
</gene>
<evidence type="ECO:0000256" key="4">
    <source>
        <dbReference type="ARBA" id="ARBA00022719"/>
    </source>
</evidence>
<dbReference type="Proteomes" id="UP001428817">
    <property type="component" value="Unassembled WGS sequence"/>
</dbReference>
<evidence type="ECO:0000256" key="10">
    <source>
        <dbReference type="SAM" id="MobiDB-lite"/>
    </source>
</evidence>
<feature type="transmembrane region" description="Helical" evidence="11">
    <location>
        <begin position="51"/>
        <end position="71"/>
    </location>
</feature>
<protein>
    <recommendedName>
        <fullName evidence="12">Vitamin K epoxide reductase domain-containing protein</fullName>
    </recommendedName>
</protein>
<keyword evidence="7 11" id="KW-0472">Membrane</keyword>
<reference evidence="14" key="1">
    <citation type="journal article" date="2019" name="Int. J. Syst. Evol. Microbiol.">
        <title>The Global Catalogue of Microorganisms (GCM) 10K type strain sequencing project: providing services to taxonomists for standard genome sequencing and annotation.</title>
        <authorList>
            <consortium name="The Broad Institute Genomics Platform"/>
            <consortium name="The Broad Institute Genome Sequencing Center for Infectious Disease"/>
            <person name="Wu L."/>
            <person name="Ma J."/>
        </authorList>
    </citation>
    <scope>NUCLEOTIDE SEQUENCE [LARGE SCALE GENOMIC DNA]</scope>
    <source>
        <strain evidence="14">JCM 18303</strain>
    </source>
</reference>
<evidence type="ECO:0000259" key="12">
    <source>
        <dbReference type="SMART" id="SM00756"/>
    </source>
</evidence>
<keyword evidence="6" id="KW-0560">Oxidoreductase</keyword>
<evidence type="ECO:0000256" key="5">
    <source>
        <dbReference type="ARBA" id="ARBA00022989"/>
    </source>
</evidence>
<evidence type="ECO:0000313" key="13">
    <source>
        <dbReference type="EMBL" id="GAA5161557.1"/>
    </source>
</evidence>
<dbReference type="Gene3D" id="1.20.1440.130">
    <property type="entry name" value="VKOR domain"/>
    <property type="match status" value="1"/>
</dbReference>
<feature type="transmembrane region" description="Helical" evidence="11">
    <location>
        <begin position="417"/>
        <end position="441"/>
    </location>
</feature>
<feature type="transmembrane region" description="Helical" evidence="11">
    <location>
        <begin position="391"/>
        <end position="411"/>
    </location>
</feature>
<keyword evidence="8" id="KW-1015">Disulfide bond</keyword>
<evidence type="ECO:0000313" key="14">
    <source>
        <dbReference type="Proteomes" id="UP001428817"/>
    </source>
</evidence>
<dbReference type="RefSeq" id="WP_185060090.1">
    <property type="nucleotide sequence ID" value="NZ_BAABJP010000024.1"/>
</dbReference>
<dbReference type="InterPro" id="IPR038354">
    <property type="entry name" value="VKOR_sf"/>
</dbReference>
<feature type="transmembrane region" description="Helical" evidence="11">
    <location>
        <begin position="250"/>
        <end position="270"/>
    </location>
</feature>
<feature type="transmembrane region" description="Helical" evidence="11">
    <location>
        <begin position="334"/>
        <end position="352"/>
    </location>
</feature>
<feature type="domain" description="Vitamin K epoxide reductase" evidence="12">
    <location>
        <begin position="49"/>
        <end position="171"/>
    </location>
</feature>
<dbReference type="InterPro" id="IPR012932">
    <property type="entry name" value="VKOR"/>
</dbReference>
<feature type="transmembrane region" description="Helical" evidence="11">
    <location>
        <begin position="453"/>
        <end position="472"/>
    </location>
</feature>
<evidence type="ECO:0000256" key="8">
    <source>
        <dbReference type="ARBA" id="ARBA00023157"/>
    </source>
</evidence>
<dbReference type="SMART" id="SM00756">
    <property type="entry name" value="VKc"/>
    <property type="match status" value="1"/>
</dbReference>
<evidence type="ECO:0000256" key="9">
    <source>
        <dbReference type="ARBA" id="ARBA00023284"/>
    </source>
</evidence>
<feature type="transmembrane region" description="Helical" evidence="11">
    <location>
        <begin position="196"/>
        <end position="213"/>
    </location>
</feature>
<feature type="transmembrane region" description="Helical" evidence="11">
    <location>
        <begin position="225"/>
        <end position="243"/>
    </location>
</feature>
<evidence type="ECO:0000256" key="11">
    <source>
        <dbReference type="SAM" id="Phobius"/>
    </source>
</evidence>
<keyword evidence="9" id="KW-0676">Redox-active center</keyword>
<keyword evidence="14" id="KW-1185">Reference proteome</keyword>
<keyword evidence="3 11" id="KW-0812">Transmembrane</keyword>
<evidence type="ECO:0000256" key="2">
    <source>
        <dbReference type="ARBA" id="ARBA00006214"/>
    </source>
</evidence>